<dbReference type="Pfam" id="PF03480">
    <property type="entry name" value="DctP"/>
    <property type="match status" value="1"/>
</dbReference>
<dbReference type="PANTHER" id="PTHR33376">
    <property type="match status" value="1"/>
</dbReference>
<organism evidence="4">
    <name type="scientific">bioreactor metagenome</name>
    <dbReference type="NCBI Taxonomy" id="1076179"/>
    <lineage>
        <taxon>unclassified sequences</taxon>
        <taxon>metagenomes</taxon>
        <taxon>ecological metagenomes</taxon>
    </lineage>
</organism>
<name>A0A644TCJ4_9ZZZZ</name>
<dbReference type="InterPro" id="IPR004682">
    <property type="entry name" value="TRAP_DctP"/>
</dbReference>
<dbReference type="PIRSF" id="PIRSF006470">
    <property type="entry name" value="DctB"/>
    <property type="match status" value="1"/>
</dbReference>
<dbReference type="NCBIfam" id="TIGR00787">
    <property type="entry name" value="dctP"/>
    <property type="match status" value="1"/>
</dbReference>
<comment type="caution">
    <text evidence="4">The sequence shown here is derived from an EMBL/GenBank/DDBJ whole genome shotgun (WGS) entry which is preliminary data.</text>
</comment>
<accession>A0A644TCJ4</accession>
<reference evidence="4" key="1">
    <citation type="submission" date="2019-08" db="EMBL/GenBank/DDBJ databases">
        <authorList>
            <person name="Kucharzyk K."/>
            <person name="Murdoch R.W."/>
            <person name="Higgins S."/>
            <person name="Loffler F."/>
        </authorList>
    </citation>
    <scope>NUCLEOTIDE SEQUENCE</scope>
</reference>
<proteinExistence type="inferred from homology"/>
<sequence length="323" mass="35777">MKRRFVLVVALLFATLAFASAAPKYSWKLASVLPDSHPVHQALVFFADELAKKSDGDIKLTLFPAGQLGQEKDYIEAIKIGSLEFAKVSSGPMGQYAPTLQVISLPLIWRSLEHQHNVLQGAIGKRLMADVDKAGYKGLAFMDAGFRSITATRPIYTPADLKGLKIRVMQSKPLIDTVNALGGNAVPMGQSEVYSALQTKVIDGWENNEPTVLSFNMQEVAKYYSYTRHSSIPDFLLMNKRLFDGLPKNLQTIVEQTALEAMEKHNKLWGEMIDKTVSDLKAKGMVFNEVKDVTEFQKAVGGVWKEFEPIVGKDLIDAIVNAK</sequence>
<evidence type="ECO:0000256" key="1">
    <source>
        <dbReference type="ARBA" id="ARBA00009023"/>
    </source>
</evidence>
<evidence type="ECO:0000313" key="4">
    <source>
        <dbReference type="EMBL" id="MPL64600.1"/>
    </source>
</evidence>
<dbReference type="InterPro" id="IPR018389">
    <property type="entry name" value="DctP_fam"/>
</dbReference>
<dbReference type="InterPro" id="IPR038404">
    <property type="entry name" value="TRAP_DctP_sf"/>
</dbReference>
<comment type="similarity">
    <text evidence="1">Belongs to the bacterial solute-binding protein 7 family.</text>
</comment>
<dbReference type="EMBL" id="VSSQ01000025">
    <property type="protein sequence ID" value="MPL64600.1"/>
    <property type="molecule type" value="Genomic_DNA"/>
</dbReference>
<gene>
    <name evidence="4" type="ORF">SDC9_10255</name>
</gene>
<keyword evidence="2" id="KW-0813">Transport</keyword>
<dbReference type="Gene3D" id="3.40.190.170">
    <property type="entry name" value="Bacterial extracellular solute-binding protein, family 7"/>
    <property type="match status" value="1"/>
</dbReference>
<dbReference type="NCBIfam" id="NF037995">
    <property type="entry name" value="TRAP_S1"/>
    <property type="match status" value="1"/>
</dbReference>
<keyword evidence="3" id="KW-0732">Signal</keyword>
<dbReference type="CDD" id="cd13671">
    <property type="entry name" value="PBP2_TRAP_SBP_like_3"/>
    <property type="match status" value="1"/>
</dbReference>
<evidence type="ECO:0000256" key="3">
    <source>
        <dbReference type="ARBA" id="ARBA00022729"/>
    </source>
</evidence>
<dbReference type="AlphaFoldDB" id="A0A644TCJ4"/>
<dbReference type="GO" id="GO:0055085">
    <property type="term" value="P:transmembrane transport"/>
    <property type="evidence" value="ECO:0007669"/>
    <property type="project" value="InterPro"/>
</dbReference>
<evidence type="ECO:0000256" key="2">
    <source>
        <dbReference type="ARBA" id="ARBA00022448"/>
    </source>
</evidence>
<dbReference type="GO" id="GO:0030288">
    <property type="term" value="C:outer membrane-bounded periplasmic space"/>
    <property type="evidence" value="ECO:0007669"/>
    <property type="project" value="InterPro"/>
</dbReference>
<protein>
    <submittedName>
        <fullName evidence="4">Solute-binding protein</fullName>
    </submittedName>
</protein>
<dbReference type="PANTHER" id="PTHR33376:SF7">
    <property type="entry name" value="C4-DICARBOXYLATE-BINDING PROTEIN DCTB"/>
    <property type="match status" value="1"/>
</dbReference>